<dbReference type="GO" id="GO:0005654">
    <property type="term" value="C:nucleoplasm"/>
    <property type="evidence" value="ECO:0007669"/>
    <property type="project" value="TreeGrafter"/>
</dbReference>
<dbReference type="InterPro" id="IPR007718">
    <property type="entry name" value="Srp40_C"/>
</dbReference>
<dbReference type="InterPro" id="IPR039191">
    <property type="entry name" value="Nopp140-like"/>
</dbReference>
<name>A0A448WGY1_9PLAT</name>
<evidence type="ECO:0000259" key="1">
    <source>
        <dbReference type="Pfam" id="PF05022"/>
    </source>
</evidence>
<sequence>MDAIVYLCLHILTTLFLPRNHLFSDSQFTRSEIQAPFSVGPKPGSSKAPYRRVRDDEVNLIPALSNNSFEAKLGAQGSWGERANQALKLTRGKEFKHEKTKRKRGTYTGGTISTNVCSFKFNE</sequence>
<comment type="caution">
    <text evidence="2">The sequence shown here is derived from an EMBL/GenBank/DDBJ whole genome shotgun (WGS) entry which is preliminary data.</text>
</comment>
<proteinExistence type="predicted"/>
<dbReference type="PANTHER" id="PTHR23216">
    <property type="entry name" value="NUCLEOLAR AND COILED-BODY PHOSPHOPROTEIN 1"/>
    <property type="match status" value="1"/>
</dbReference>
<dbReference type="EMBL" id="CAAALY010011531">
    <property type="protein sequence ID" value="VEL11336.1"/>
    <property type="molecule type" value="Genomic_DNA"/>
</dbReference>
<dbReference type="PANTHER" id="PTHR23216:SF1">
    <property type="entry name" value="NUCLEOLAR AND COILED-BODY PHOSPHOPROTEIN 1"/>
    <property type="match status" value="1"/>
</dbReference>
<evidence type="ECO:0000313" key="3">
    <source>
        <dbReference type="Proteomes" id="UP000784294"/>
    </source>
</evidence>
<dbReference type="Proteomes" id="UP000784294">
    <property type="component" value="Unassembled WGS sequence"/>
</dbReference>
<gene>
    <name evidence="2" type="ORF">PXEA_LOCUS4776</name>
</gene>
<accession>A0A448WGY1</accession>
<evidence type="ECO:0000313" key="2">
    <source>
        <dbReference type="EMBL" id="VEL11336.1"/>
    </source>
</evidence>
<dbReference type="OrthoDB" id="5599646at2759"/>
<reference evidence="2" key="1">
    <citation type="submission" date="2018-11" db="EMBL/GenBank/DDBJ databases">
        <authorList>
            <consortium name="Pathogen Informatics"/>
        </authorList>
    </citation>
    <scope>NUCLEOTIDE SEQUENCE</scope>
</reference>
<keyword evidence="3" id="KW-1185">Reference proteome</keyword>
<feature type="domain" description="Srp40 C-terminal" evidence="1">
    <location>
        <begin position="49"/>
        <end position="121"/>
    </location>
</feature>
<organism evidence="2 3">
    <name type="scientific">Protopolystoma xenopodis</name>
    <dbReference type="NCBI Taxonomy" id="117903"/>
    <lineage>
        <taxon>Eukaryota</taxon>
        <taxon>Metazoa</taxon>
        <taxon>Spiralia</taxon>
        <taxon>Lophotrochozoa</taxon>
        <taxon>Platyhelminthes</taxon>
        <taxon>Monogenea</taxon>
        <taxon>Polyopisthocotylea</taxon>
        <taxon>Polystomatidea</taxon>
        <taxon>Polystomatidae</taxon>
        <taxon>Protopolystoma</taxon>
    </lineage>
</organism>
<protein>
    <recommendedName>
        <fullName evidence="1">Srp40 C-terminal domain-containing protein</fullName>
    </recommendedName>
</protein>
<dbReference type="AlphaFoldDB" id="A0A448WGY1"/>
<dbReference type="GO" id="GO:0005730">
    <property type="term" value="C:nucleolus"/>
    <property type="evidence" value="ECO:0007669"/>
    <property type="project" value="InterPro"/>
</dbReference>
<dbReference type="Pfam" id="PF05022">
    <property type="entry name" value="SRP40_C"/>
    <property type="match status" value="1"/>
</dbReference>